<evidence type="ECO:0000313" key="1">
    <source>
        <dbReference type="EMBL" id="TWP29706.1"/>
    </source>
</evidence>
<accession>A0A563DHE9</accession>
<dbReference type="OrthoDB" id="727155at2"/>
<reference evidence="1 2" key="1">
    <citation type="submission" date="2019-02" db="EMBL/GenBank/DDBJ databases">
        <title>Apibacter muscae sp. nov.: a novel member of the house fly microbiota.</title>
        <authorList>
            <person name="Park R."/>
        </authorList>
    </citation>
    <scope>NUCLEOTIDE SEQUENCE [LARGE SCALE GENOMIC DNA]</scope>
    <source>
        <strain evidence="1 2">AL1</strain>
    </source>
</reference>
<dbReference type="Pfam" id="PF05954">
    <property type="entry name" value="Phage_GPD"/>
    <property type="match status" value="1"/>
</dbReference>
<organism evidence="1 2">
    <name type="scientific">Apibacter muscae</name>
    <dbReference type="NCBI Taxonomy" id="2509004"/>
    <lineage>
        <taxon>Bacteria</taxon>
        <taxon>Pseudomonadati</taxon>
        <taxon>Bacteroidota</taxon>
        <taxon>Flavobacteriia</taxon>
        <taxon>Flavobacteriales</taxon>
        <taxon>Weeksellaceae</taxon>
        <taxon>Apibacter</taxon>
    </lineage>
</organism>
<dbReference type="AlphaFoldDB" id="A0A563DHE9"/>
<sequence length="323" mass="37973">MGILFCERIVKFFVLYPIILILKVQIEFIENLVLNFIYKIKNKYFIFNSSKKVNHILILLYLYEIKLNYYQLFMMSRTYSSVPDGKGSIIACTIKIDGKEVLHQSGSYHLEMKQSMCEHSTFRLLCPADAFETSRDFPLTNSKNLFGKKIYISFKQFGETTFIFQGIITQLNWKIEDNNPQLELIGQSPTILLEQGELCKSYENQTLEQIVTQTCEGLPRDIFELKVKPKYKNKIPYNVQYQETNFQYLQRLAKRYGELLYWNGEQLVFGGYGGRKIPIQEGEDAQYLQLQMKAQPQKLNLYAYQSEYDIFHQLDSDQLQKKG</sequence>
<dbReference type="Gene3D" id="2.30.110.50">
    <property type="match status" value="1"/>
</dbReference>
<comment type="caution">
    <text evidence="1">The sequence shown here is derived from an EMBL/GenBank/DDBJ whole genome shotgun (WGS) entry which is preliminary data.</text>
</comment>
<proteinExistence type="predicted"/>
<dbReference type="EMBL" id="SELH01000013">
    <property type="protein sequence ID" value="TWP29706.1"/>
    <property type="molecule type" value="Genomic_DNA"/>
</dbReference>
<dbReference type="Gene3D" id="3.55.50.10">
    <property type="entry name" value="Baseplate protein-like domains"/>
    <property type="match status" value="1"/>
</dbReference>
<protein>
    <submittedName>
        <fullName evidence="1">Uncharacterized protein</fullName>
    </submittedName>
</protein>
<keyword evidence="2" id="KW-1185">Reference proteome</keyword>
<dbReference type="SUPFAM" id="SSF69279">
    <property type="entry name" value="Phage tail proteins"/>
    <property type="match status" value="1"/>
</dbReference>
<evidence type="ECO:0000313" key="2">
    <source>
        <dbReference type="Proteomes" id="UP000319499"/>
    </source>
</evidence>
<dbReference type="Proteomes" id="UP000319499">
    <property type="component" value="Unassembled WGS sequence"/>
</dbReference>
<name>A0A563DHE9_9FLAO</name>
<gene>
    <name evidence="1" type="ORF">ETU09_01645</name>
</gene>